<evidence type="ECO:0000313" key="2">
    <source>
        <dbReference type="EMBL" id="KAK5620832.1"/>
    </source>
</evidence>
<organism evidence="2 3">
    <name type="scientific">Crenichthys baileyi</name>
    <name type="common">White River springfish</name>
    <dbReference type="NCBI Taxonomy" id="28760"/>
    <lineage>
        <taxon>Eukaryota</taxon>
        <taxon>Metazoa</taxon>
        <taxon>Chordata</taxon>
        <taxon>Craniata</taxon>
        <taxon>Vertebrata</taxon>
        <taxon>Euteleostomi</taxon>
        <taxon>Actinopterygii</taxon>
        <taxon>Neopterygii</taxon>
        <taxon>Teleostei</taxon>
        <taxon>Neoteleostei</taxon>
        <taxon>Acanthomorphata</taxon>
        <taxon>Ovalentaria</taxon>
        <taxon>Atherinomorphae</taxon>
        <taxon>Cyprinodontiformes</taxon>
        <taxon>Goodeidae</taxon>
        <taxon>Crenichthys</taxon>
    </lineage>
</organism>
<reference evidence="2 3" key="1">
    <citation type="submission" date="2021-06" db="EMBL/GenBank/DDBJ databases">
        <authorList>
            <person name="Palmer J.M."/>
        </authorList>
    </citation>
    <scope>NUCLEOTIDE SEQUENCE [LARGE SCALE GENOMIC DNA]</scope>
    <source>
        <strain evidence="2 3">MEX-2019</strain>
        <tissue evidence="2">Muscle</tissue>
    </source>
</reference>
<keyword evidence="3" id="KW-1185">Reference proteome</keyword>
<feature type="region of interest" description="Disordered" evidence="1">
    <location>
        <begin position="1"/>
        <end position="22"/>
    </location>
</feature>
<protein>
    <submittedName>
        <fullName evidence="2">Uncharacterized protein</fullName>
    </submittedName>
</protein>
<dbReference type="EMBL" id="JAHHUM010000333">
    <property type="protein sequence ID" value="KAK5620832.1"/>
    <property type="molecule type" value="Genomic_DNA"/>
</dbReference>
<feature type="region of interest" description="Disordered" evidence="1">
    <location>
        <begin position="127"/>
        <end position="175"/>
    </location>
</feature>
<dbReference type="AlphaFoldDB" id="A0AAV9SHQ7"/>
<evidence type="ECO:0000256" key="1">
    <source>
        <dbReference type="SAM" id="MobiDB-lite"/>
    </source>
</evidence>
<proteinExistence type="predicted"/>
<sequence>MTEGTSQMDQARRQQGLDSGQELLGRPSHLLTASSSPWQHLEMANQVLGWLEEWGNVFPESLLFPGFLRWERQGTVEEIGPLFDLISGGPDIVGCLPPLLAATPVPAWLKEELRSVPVPVPDLAPISGSVLEGSKDEQPSHPVPAHEGFGDGPPPLPDPELVGELPPPPVPVREGCEEALPRSAVPQGLHPGLQGSAADLHGLTKGSSGFCTALEDPSGFCIV</sequence>
<dbReference type="Proteomes" id="UP001311232">
    <property type="component" value="Unassembled WGS sequence"/>
</dbReference>
<comment type="caution">
    <text evidence="2">The sequence shown here is derived from an EMBL/GenBank/DDBJ whole genome shotgun (WGS) entry which is preliminary data.</text>
</comment>
<gene>
    <name evidence="2" type="ORF">CRENBAI_018232</name>
</gene>
<evidence type="ECO:0000313" key="3">
    <source>
        <dbReference type="Proteomes" id="UP001311232"/>
    </source>
</evidence>
<accession>A0AAV9SHQ7</accession>
<name>A0AAV9SHQ7_9TELE</name>